<comment type="caution">
    <text evidence="1">The sequence shown here is derived from an EMBL/GenBank/DDBJ whole genome shotgun (WGS) entry which is preliminary data.</text>
</comment>
<reference evidence="2" key="1">
    <citation type="submission" date="2017-05" db="EMBL/GenBank/DDBJ databases">
        <title>Complete and WGS of Bordetella genogroups.</title>
        <authorList>
            <person name="Spilker T."/>
            <person name="Lipuma J."/>
        </authorList>
    </citation>
    <scope>NUCLEOTIDE SEQUENCE [LARGE SCALE GENOMIC DNA]</scope>
    <source>
        <strain evidence="2">AU6712</strain>
    </source>
</reference>
<protein>
    <submittedName>
        <fullName evidence="1">Pilus assembly protein</fullName>
    </submittedName>
</protein>
<dbReference type="Proteomes" id="UP000216429">
    <property type="component" value="Unassembled WGS sequence"/>
</dbReference>
<dbReference type="EMBL" id="NEVU01000003">
    <property type="protein sequence ID" value="OZI72257.1"/>
    <property type="molecule type" value="Genomic_DNA"/>
</dbReference>
<sequence length="134" mass="14344">MAVWPGHTLLIQADGACHMLLSLRHRQAGGSTASQSRLCAAQTLSAPRLEPLSPPAELLHAHAEDKTTLSVWALPMAMAGARDWLAGVLKSLGWHAGPLHGAWTRSGARLESFFTRLEDHSTAGSGLVLVRHDD</sequence>
<dbReference type="OrthoDB" id="8640671at2"/>
<organism evidence="1 2">
    <name type="scientific">Bordetella genomosp. 12</name>
    <dbReference type="NCBI Taxonomy" id="463035"/>
    <lineage>
        <taxon>Bacteria</taxon>
        <taxon>Pseudomonadati</taxon>
        <taxon>Pseudomonadota</taxon>
        <taxon>Betaproteobacteria</taxon>
        <taxon>Burkholderiales</taxon>
        <taxon>Alcaligenaceae</taxon>
        <taxon>Bordetella</taxon>
    </lineage>
</organism>
<proteinExistence type="predicted"/>
<evidence type="ECO:0000313" key="1">
    <source>
        <dbReference type="EMBL" id="OZI72257.1"/>
    </source>
</evidence>
<keyword evidence="2" id="KW-1185">Reference proteome</keyword>
<evidence type="ECO:0000313" key="2">
    <source>
        <dbReference type="Proteomes" id="UP000216429"/>
    </source>
</evidence>
<dbReference type="AlphaFoldDB" id="A0A261VEJ6"/>
<gene>
    <name evidence="1" type="ORF">CAL22_12760</name>
</gene>
<name>A0A261VEJ6_9BORD</name>
<accession>A0A261VEJ6</accession>